<evidence type="ECO:0000256" key="1">
    <source>
        <dbReference type="SAM" id="Phobius"/>
    </source>
</evidence>
<name>A0A2A5WHU0_9GAMM</name>
<dbReference type="Gene3D" id="3.30.70.1070">
    <property type="entry name" value="Sporulation related repeat"/>
    <property type="match status" value="1"/>
</dbReference>
<dbReference type="InterPro" id="IPR052521">
    <property type="entry name" value="Cell_div_SPOR-domain"/>
</dbReference>
<dbReference type="InterPro" id="IPR007730">
    <property type="entry name" value="SPOR-like_dom"/>
</dbReference>
<accession>A0A2A5WHU0</accession>
<feature type="domain" description="SPOR" evidence="2">
    <location>
        <begin position="106"/>
        <end position="185"/>
    </location>
</feature>
<dbReference type="GO" id="GO:0042834">
    <property type="term" value="F:peptidoglycan binding"/>
    <property type="evidence" value="ECO:0007669"/>
    <property type="project" value="InterPro"/>
</dbReference>
<dbReference type="GO" id="GO:0030428">
    <property type="term" value="C:cell septum"/>
    <property type="evidence" value="ECO:0007669"/>
    <property type="project" value="TreeGrafter"/>
</dbReference>
<dbReference type="AlphaFoldDB" id="A0A2A5WHU0"/>
<organism evidence="3 4">
    <name type="scientific">OM182 bacterium MED-G24</name>
    <dbReference type="NCBI Taxonomy" id="1986255"/>
    <lineage>
        <taxon>Bacteria</taxon>
        <taxon>Pseudomonadati</taxon>
        <taxon>Pseudomonadota</taxon>
        <taxon>Gammaproteobacteria</taxon>
        <taxon>OMG group</taxon>
        <taxon>OM182 clade</taxon>
    </lineage>
</organism>
<dbReference type="PROSITE" id="PS51724">
    <property type="entry name" value="SPOR"/>
    <property type="match status" value="1"/>
</dbReference>
<dbReference type="Proteomes" id="UP000219327">
    <property type="component" value="Unassembled WGS sequence"/>
</dbReference>
<dbReference type="PANTHER" id="PTHR38687:SF1">
    <property type="entry name" value="CELL DIVISION PROTEIN DEDD"/>
    <property type="match status" value="1"/>
</dbReference>
<evidence type="ECO:0000259" key="2">
    <source>
        <dbReference type="PROSITE" id="PS51724"/>
    </source>
</evidence>
<proteinExistence type="predicted"/>
<feature type="transmembrane region" description="Helical" evidence="1">
    <location>
        <begin position="19"/>
        <end position="37"/>
    </location>
</feature>
<keyword evidence="1" id="KW-0472">Membrane</keyword>
<keyword evidence="1" id="KW-1133">Transmembrane helix</keyword>
<gene>
    <name evidence="3" type="ORF">CNE99_10270</name>
</gene>
<evidence type="ECO:0000313" key="3">
    <source>
        <dbReference type="EMBL" id="PDH36080.1"/>
    </source>
</evidence>
<evidence type="ECO:0000313" key="4">
    <source>
        <dbReference type="Proteomes" id="UP000219327"/>
    </source>
</evidence>
<keyword evidence="1" id="KW-0812">Transmembrane</keyword>
<reference evidence="3 4" key="1">
    <citation type="submission" date="2017-08" db="EMBL/GenBank/DDBJ databases">
        <title>Fine stratification of microbial communities through a metagenomic profile of the photic zone.</title>
        <authorList>
            <person name="Haro-Moreno J.M."/>
            <person name="Lopez-Perez M."/>
            <person name="De La Torre J."/>
            <person name="Picazo A."/>
            <person name="Camacho A."/>
            <person name="Rodriguez-Valera F."/>
        </authorList>
    </citation>
    <scope>NUCLEOTIDE SEQUENCE [LARGE SCALE GENOMIC DNA]</scope>
    <source>
        <strain evidence="3">MED-G24</strain>
    </source>
</reference>
<comment type="caution">
    <text evidence="3">The sequence shown here is derived from an EMBL/GenBank/DDBJ whole genome shotgun (WGS) entry which is preliminary data.</text>
</comment>
<dbReference type="PANTHER" id="PTHR38687">
    <property type="entry name" value="CELL DIVISION PROTEIN DEDD-RELATED"/>
    <property type="match status" value="1"/>
</dbReference>
<dbReference type="Pfam" id="PF05036">
    <property type="entry name" value="SPOR"/>
    <property type="match status" value="1"/>
</dbReference>
<protein>
    <recommendedName>
        <fullName evidence="2">SPOR domain-containing protein</fullName>
    </recommendedName>
</protein>
<sequence length="196" mass="21821">MNLCRTDQKSVDSKLRQRVTGAVVLTALAVIILPMLFDGSAEERARLMTEMPEPPVIALRELSVDDISARMTAMESASAEAIPQLVPDDRDYAETTEPDEFSLDANDLPVGWSLQLGSFTDHNNALALRETMRNAEYRTYIIQTQTEDGETYRVLIGPMVQRAELGAIADEIERDYAIQGRIVRYRLEDDAGQLGG</sequence>
<dbReference type="GO" id="GO:0032506">
    <property type="term" value="P:cytokinetic process"/>
    <property type="evidence" value="ECO:0007669"/>
    <property type="project" value="TreeGrafter"/>
</dbReference>
<dbReference type="InterPro" id="IPR036680">
    <property type="entry name" value="SPOR-like_sf"/>
</dbReference>
<dbReference type="EMBL" id="NTKD01000075">
    <property type="protein sequence ID" value="PDH36080.1"/>
    <property type="molecule type" value="Genomic_DNA"/>
</dbReference>
<dbReference type="SUPFAM" id="SSF110997">
    <property type="entry name" value="Sporulation related repeat"/>
    <property type="match status" value="1"/>
</dbReference>
<dbReference type="GO" id="GO:0032153">
    <property type="term" value="C:cell division site"/>
    <property type="evidence" value="ECO:0007669"/>
    <property type="project" value="TreeGrafter"/>
</dbReference>